<dbReference type="AlphaFoldDB" id="A0A9E7A0R2"/>
<evidence type="ECO:0000313" key="1">
    <source>
        <dbReference type="EMBL" id="UOK70363.1"/>
    </source>
</evidence>
<evidence type="ECO:0000313" key="2">
    <source>
        <dbReference type="Proteomes" id="UP000831684"/>
    </source>
</evidence>
<dbReference type="EMBL" id="CP083239">
    <property type="protein sequence ID" value="UOK70363.1"/>
    <property type="molecule type" value="Genomic_DNA"/>
</dbReference>
<sequence length="132" mass="14925">MALYVPIPLEVPIKCSLSEIIRLSSDGRRVVAYFVVPHDDNKALKVVFENIYLMRMCDEHVLNLEDYPNSEGLVGEHFLYRMEGADFLLNQPAVKESYEEAHHFRCVTGTTCLDVIADEPPTVTLVARENAA</sequence>
<gene>
    <name evidence="1" type="ORF">K9D25_16760</name>
</gene>
<name>A0A9E7A0R2_9HYPH</name>
<dbReference type="Proteomes" id="UP000831684">
    <property type="component" value="Chromosome"/>
</dbReference>
<proteinExistence type="predicted"/>
<accession>A0A9E7A0R2</accession>
<protein>
    <submittedName>
        <fullName evidence="1">Uncharacterized protein</fullName>
    </submittedName>
</protein>
<reference evidence="1" key="1">
    <citation type="submission" date="2021-09" db="EMBL/GenBank/DDBJ databases">
        <title>Network and meta-omics reveal the key degrader and cooperation patterns in an efficient 1,4-dioxane-degrading microbial community.</title>
        <authorList>
            <person name="Dai C."/>
        </authorList>
    </citation>
    <scope>NUCLEOTIDE SEQUENCE</scope>
    <source>
        <strain evidence="1">ZM13</strain>
    </source>
</reference>
<dbReference type="RefSeq" id="WP_244376766.1">
    <property type="nucleotide sequence ID" value="NZ_CP083239.1"/>
</dbReference>
<dbReference type="KEGG" id="apol:K9D25_16760"/>
<organism evidence="1 2">
    <name type="scientific">Ancylobacter polymorphus</name>
    <dbReference type="NCBI Taxonomy" id="223390"/>
    <lineage>
        <taxon>Bacteria</taxon>
        <taxon>Pseudomonadati</taxon>
        <taxon>Pseudomonadota</taxon>
        <taxon>Alphaproteobacteria</taxon>
        <taxon>Hyphomicrobiales</taxon>
        <taxon>Xanthobacteraceae</taxon>
        <taxon>Ancylobacter</taxon>
    </lineage>
</organism>